<dbReference type="GO" id="GO:0016705">
    <property type="term" value="F:oxidoreductase activity, acting on paired donors, with incorporation or reduction of molecular oxygen"/>
    <property type="evidence" value="ECO:0007669"/>
    <property type="project" value="InterPro"/>
</dbReference>
<comment type="caution">
    <text evidence="14">The sequence shown here is derived from an EMBL/GenBank/DDBJ whole genome shotgun (WGS) entry which is preliminary data.</text>
</comment>
<dbReference type="OrthoDB" id="1470350at2759"/>
<dbReference type="AlphaFoldDB" id="S8DPA5"/>
<evidence type="ECO:0000256" key="2">
    <source>
        <dbReference type="ARBA" id="ARBA00010617"/>
    </source>
</evidence>
<sequence length="521" mass="59858">METLGIAISSLVLAALFFSYRVLNWAYLRPKRVEKFLRKHGLRGNEYRFPYGDSMELIRSGERSEPKPIGLEDDIKSRVSGFVAKTIQTYGNCCFIWFGPNPVIILSDAELVKEVLTKPETYGQVENANPLVKLFFTGVVSYEGEKWIKHRKILNPGFHLENLKLMIPAFKWSCEGVLNKWEEFIMSSDGSAEIDVWPYLQDITSEAISRTAFSSSYEEGKKIFQLQREQADYVVEASRSLYIPGSQYFPTKRNRRMKEIEREIQVMTSAIIDRRIKEIKSGEPSGSSSSDLLRMMLESNFQEIEQHGSNKSFGLTVREIVEECKLFYFAGQETTSALLSWTMVLLSRYPEWQEEARREVLGVFGKEGTPHSEGLNHLKINMILLEVLRLYPPVISYGRRAKEEINLGRRFRLPAGINISLQIMFLHHSTEIWGEDALSFNPERFREGAAKAQRGNGIFFPFGWGKRMCIGQVFTMLEAKIVIAMILQKFCFQLSPCYVHAPFFSMTMLPQHGAPLILRKL</sequence>
<dbReference type="Gene3D" id="1.10.630.10">
    <property type="entry name" value="Cytochrome P450"/>
    <property type="match status" value="1"/>
</dbReference>
<proteinExistence type="inferred from homology"/>
<accession>S8DPA5</accession>
<comment type="cofactor">
    <cofactor evidence="11">
        <name>heme</name>
        <dbReference type="ChEBI" id="CHEBI:30413"/>
    </cofactor>
</comment>
<feature type="transmembrane region" description="Helical" evidence="13">
    <location>
        <begin position="6"/>
        <end position="28"/>
    </location>
</feature>
<evidence type="ECO:0000256" key="12">
    <source>
        <dbReference type="RuleBase" id="RU000461"/>
    </source>
</evidence>
<comment type="subcellular location">
    <subcellularLocation>
        <location evidence="1">Membrane</location>
        <topology evidence="1">Single-pass membrane protein</topology>
    </subcellularLocation>
</comment>
<keyword evidence="5 11" id="KW-0479">Metal-binding</keyword>
<dbReference type="PROSITE" id="PS00086">
    <property type="entry name" value="CYTOCHROME_P450"/>
    <property type="match status" value="1"/>
</dbReference>
<feature type="binding site" description="axial binding residue" evidence="11">
    <location>
        <position position="469"/>
    </location>
    <ligand>
        <name>heme</name>
        <dbReference type="ChEBI" id="CHEBI:30413"/>
    </ligand>
    <ligandPart>
        <name>Fe</name>
        <dbReference type="ChEBI" id="CHEBI:18248"/>
    </ligandPart>
</feature>
<dbReference type="GO" id="GO:0004497">
    <property type="term" value="F:monooxygenase activity"/>
    <property type="evidence" value="ECO:0007669"/>
    <property type="project" value="UniProtKB-KW"/>
</dbReference>
<dbReference type="Pfam" id="PF00067">
    <property type="entry name" value="p450"/>
    <property type="match status" value="1"/>
</dbReference>
<dbReference type="PANTHER" id="PTHR24282">
    <property type="entry name" value="CYTOCHROME P450 FAMILY MEMBER"/>
    <property type="match status" value="1"/>
</dbReference>
<evidence type="ECO:0000256" key="13">
    <source>
        <dbReference type="SAM" id="Phobius"/>
    </source>
</evidence>
<dbReference type="PRINTS" id="PR00463">
    <property type="entry name" value="EP450I"/>
</dbReference>
<evidence type="ECO:0000313" key="14">
    <source>
        <dbReference type="EMBL" id="EPS61577.1"/>
    </source>
</evidence>
<keyword evidence="10 13" id="KW-0472">Membrane</keyword>
<dbReference type="InterPro" id="IPR002401">
    <property type="entry name" value="Cyt_P450_E_grp-I"/>
</dbReference>
<keyword evidence="4 13" id="KW-0812">Transmembrane</keyword>
<evidence type="ECO:0000256" key="7">
    <source>
        <dbReference type="ARBA" id="ARBA00023002"/>
    </source>
</evidence>
<keyword evidence="9 12" id="KW-0503">Monooxygenase</keyword>
<dbReference type="Proteomes" id="UP000015453">
    <property type="component" value="Unassembled WGS sequence"/>
</dbReference>
<evidence type="ECO:0000256" key="10">
    <source>
        <dbReference type="ARBA" id="ARBA00023136"/>
    </source>
</evidence>
<dbReference type="PANTHER" id="PTHR24282:SF273">
    <property type="entry name" value="CYTOCHROME P450 CYP72A219-LIKE"/>
    <property type="match status" value="1"/>
</dbReference>
<dbReference type="SUPFAM" id="SSF48264">
    <property type="entry name" value="Cytochrome P450"/>
    <property type="match status" value="1"/>
</dbReference>
<evidence type="ECO:0000256" key="11">
    <source>
        <dbReference type="PIRSR" id="PIRSR602401-1"/>
    </source>
</evidence>
<dbReference type="PRINTS" id="PR00385">
    <property type="entry name" value="P450"/>
</dbReference>
<evidence type="ECO:0000256" key="5">
    <source>
        <dbReference type="ARBA" id="ARBA00022723"/>
    </source>
</evidence>
<evidence type="ECO:0000256" key="6">
    <source>
        <dbReference type="ARBA" id="ARBA00022989"/>
    </source>
</evidence>
<keyword evidence="3 11" id="KW-0349">Heme</keyword>
<reference evidence="14 15" key="1">
    <citation type="journal article" date="2013" name="BMC Genomics">
        <title>The miniature genome of a carnivorous plant Genlisea aurea contains a low number of genes and short non-coding sequences.</title>
        <authorList>
            <person name="Leushkin E.V."/>
            <person name="Sutormin R.A."/>
            <person name="Nabieva E.R."/>
            <person name="Penin A.A."/>
            <person name="Kondrashov A.S."/>
            <person name="Logacheva M.D."/>
        </authorList>
    </citation>
    <scope>NUCLEOTIDE SEQUENCE [LARGE SCALE GENOMIC DNA]</scope>
</reference>
<dbReference type="InterPro" id="IPR001128">
    <property type="entry name" value="Cyt_P450"/>
</dbReference>
<organism evidence="14 15">
    <name type="scientific">Genlisea aurea</name>
    <dbReference type="NCBI Taxonomy" id="192259"/>
    <lineage>
        <taxon>Eukaryota</taxon>
        <taxon>Viridiplantae</taxon>
        <taxon>Streptophyta</taxon>
        <taxon>Embryophyta</taxon>
        <taxon>Tracheophyta</taxon>
        <taxon>Spermatophyta</taxon>
        <taxon>Magnoliopsida</taxon>
        <taxon>eudicotyledons</taxon>
        <taxon>Gunneridae</taxon>
        <taxon>Pentapetalae</taxon>
        <taxon>asterids</taxon>
        <taxon>lamiids</taxon>
        <taxon>Lamiales</taxon>
        <taxon>Lentibulariaceae</taxon>
        <taxon>Genlisea</taxon>
    </lineage>
</organism>
<evidence type="ECO:0000256" key="4">
    <source>
        <dbReference type="ARBA" id="ARBA00022692"/>
    </source>
</evidence>
<dbReference type="GO" id="GO:0016020">
    <property type="term" value="C:membrane"/>
    <property type="evidence" value="ECO:0007669"/>
    <property type="project" value="UniProtKB-SubCell"/>
</dbReference>
<comment type="similarity">
    <text evidence="2 12">Belongs to the cytochrome P450 family.</text>
</comment>
<dbReference type="GO" id="GO:0020037">
    <property type="term" value="F:heme binding"/>
    <property type="evidence" value="ECO:0007669"/>
    <property type="project" value="InterPro"/>
</dbReference>
<dbReference type="GO" id="GO:0005506">
    <property type="term" value="F:iron ion binding"/>
    <property type="evidence" value="ECO:0007669"/>
    <property type="project" value="InterPro"/>
</dbReference>
<gene>
    <name evidence="14" type="ORF">M569_13217</name>
</gene>
<name>S8DPA5_9LAMI</name>
<evidence type="ECO:0000256" key="3">
    <source>
        <dbReference type="ARBA" id="ARBA00022617"/>
    </source>
</evidence>
<dbReference type="InterPro" id="IPR036396">
    <property type="entry name" value="Cyt_P450_sf"/>
</dbReference>
<evidence type="ECO:0000256" key="8">
    <source>
        <dbReference type="ARBA" id="ARBA00023004"/>
    </source>
</evidence>
<evidence type="ECO:0000313" key="15">
    <source>
        <dbReference type="Proteomes" id="UP000015453"/>
    </source>
</evidence>
<evidence type="ECO:0008006" key="16">
    <source>
        <dbReference type="Google" id="ProtNLM"/>
    </source>
</evidence>
<evidence type="ECO:0000256" key="9">
    <source>
        <dbReference type="ARBA" id="ARBA00023033"/>
    </source>
</evidence>
<protein>
    <recommendedName>
        <fullName evidence="16">Cytochrome P450</fullName>
    </recommendedName>
</protein>
<dbReference type="EMBL" id="AUSU01006736">
    <property type="protein sequence ID" value="EPS61577.1"/>
    <property type="molecule type" value="Genomic_DNA"/>
</dbReference>
<dbReference type="InterPro" id="IPR017972">
    <property type="entry name" value="Cyt_P450_CS"/>
</dbReference>
<keyword evidence="6 13" id="KW-1133">Transmembrane helix</keyword>
<dbReference type="InterPro" id="IPR050665">
    <property type="entry name" value="Cytochrome_P450_Monooxygen"/>
</dbReference>
<keyword evidence="15" id="KW-1185">Reference proteome</keyword>
<evidence type="ECO:0000256" key="1">
    <source>
        <dbReference type="ARBA" id="ARBA00004167"/>
    </source>
</evidence>
<keyword evidence="8 11" id="KW-0408">Iron</keyword>
<keyword evidence="7 12" id="KW-0560">Oxidoreductase</keyword>